<dbReference type="PROSITE" id="PS01081">
    <property type="entry name" value="HTH_TETR_1"/>
    <property type="match status" value="1"/>
</dbReference>
<dbReference type="InterPro" id="IPR023772">
    <property type="entry name" value="DNA-bd_HTH_TetR-type_CS"/>
</dbReference>
<evidence type="ECO:0000256" key="1">
    <source>
        <dbReference type="ARBA" id="ARBA00023125"/>
    </source>
</evidence>
<dbReference type="PANTHER" id="PTHR30055:SF146">
    <property type="entry name" value="HTH-TYPE TRANSCRIPTIONAL DUAL REGULATOR CECR"/>
    <property type="match status" value="1"/>
</dbReference>
<gene>
    <name evidence="4" type="ORF">GCM10010191_63880</name>
</gene>
<protein>
    <submittedName>
        <fullName evidence="4">TetR/AcrR family transcriptional regulator</fullName>
    </submittedName>
</protein>
<dbReference type="InterPro" id="IPR001647">
    <property type="entry name" value="HTH_TetR"/>
</dbReference>
<dbReference type="RefSeq" id="WP_344594000.1">
    <property type="nucleotide sequence ID" value="NZ_BAAARW010000024.1"/>
</dbReference>
<keyword evidence="1 2" id="KW-0238">DNA-binding</keyword>
<accession>A0ABN3JWA8</accession>
<evidence type="ECO:0000256" key="2">
    <source>
        <dbReference type="PROSITE-ProRule" id="PRU00335"/>
    </source>
</evidence>
<dbReference type="InterPro" id="IPR039536">
    <property type="entry name" value="TetR_C_Proteobacteria"/>
</dbReference>
<dbReference type="InterPro" id="IPR050109">
    <property type="entry name" value="HTH-type_TetR-like_transc_reg"/>
</dbReference>
<proteinExistence type="predicted"/>
<dbReference type="Proteomes" id="UP001501231">
    <property type="component" value="Unassembled WGS sequence"/>
</dbReference>
<evidence type="ECO:0000313" key="5">
    <source>
        <dbReference type="Proteomes" id="UP001501231"/>
    </source>
</evidence>
<dbReference type="PRINTS" id="PR00455">
    <property type="entry name" value="HTHTETR"/>
</dbReference>
<dbReference type="Pfam" id="PF00440">
    <property type="entry name" value="TetR_N"/>
    <property type="match status" value="1"/>
</dbReference>
<comment type="caution">
    <text evidence="4">The sequence shown here is derived from an EMBL/GenBank/DDBJ whole genome shotgun (WGS) entry which is preliminary data.</text>
</comment>
<reference evidence="4 5" key="1">
    <citation type="journal article" date="2019" name="Int. J. Syst. Evol. Microbiol.">
        <title>The Global Catalogue of Microorganisms (GCM) 10K type strain sequencing project: providing services to taxonomists for standard genome sequencing and annotation.</title>
        <authorList>
            <consortium name="The Broad Institute Genomics Platform"/>
            <consortium name="The Broad Institute Genome Sequencing Center for Infectious Disease"/>
            <person name="Wu L."/>
            <person name="Ma J."/>
        </authorList>
    </citation>
    <scope>NUCLEOTIDE SEQUENCE [LARGE SCALE GENOMIC DNA]</scope>
    <source>
        <strain evidence="4 5">JCM 3325</strain>
    </source>
</reference>
<dbReference type="SUPFAM" id="SSF46689">
    <property type="entry name" value="Homeodomain-like"/>
    <property type="match status" value="1"/>
</dbReference>
<organism evidence="4 5">
    <name type="scientific">Actinomadura vinacea</name>
    <dbReference type="NCBI Taxonomy" id="115336"/>
    <lineage>
        <taxon>Bacteria</taxon>
        <taxon>Bacillati</taxon>
        <taxon>Actinomycetota</taxon>
        <taxon>Actinomycetes</taxon>
        <taxon>Streptosporangiales</taxon>
        <taxon>Thermomonosporaceae</taxon>
        <taxon>Actinomadura</taxon>
    </lineage>
</organism>
<sequence>MTREDKRRAILAGALTVFARDGYTRASIDVIARTAEVSTRTIYNHFADKADLFQTVIQESATRAADAQIAIIDRHLRKVTDLEADLIEFGHAITAPAVAGQSEHFALVRQVNAEAVHVPRAAIDAWQETGPLRVRRELAGHLRRWTEQGLLHAEDPDRAAVHLLLLISVGDPSYPGDVLTDEEIGRTVTSGVRAFLHGYLQEPEGAVLSSAEQHLPRTASPPTE</sequence>
<dbReference type="PROSITE" id="PS50977">
    <property type="entry name" value="HTH_TETR_2"/>
    <property type="match status" value="1"/>
</dbReference>
<dbReference type="SUPFAM" id="SSF48498">
    <property type="entry name" value="Tetracyclin repressor-like, C-terminal domain"/>
    <property type="match status" value="1"/>
</dbReference>
<feature type="domain" description="HTH tetR-type" evidence="3">
    <location>
        <begin position="4"/>
        <end position="64"/>
    </location>
</feature>
<dbReference type="InterPro" id="IPR036271">
    <property type="entry name" value="Tet_transcr_reg_TetR-rel_C_sf"/>
</dbReference>
<evidence type="ECO:0000259" key="3">
    <source>
        <dbReference type="PROSITE" id="PS50977"/>
    </source>
</evidence>
<evidence type="ECO:0000313" key="4">
    <source>
        <dbReference type="EMBL" id="GAA2439721.1"/>
    </source>
</evidence>
<keyword evidence="5" id="KW-1185">Reference proteome</keyword>
<dbReference type="Pfam" id="PF14246">
    <property type="entry name" value="TetR_C_7"/>
    <property type="match status" value="1"/>
</dbReference>
<dbReference type="InterPro" id="IPR009057">
    <property type="entry name" value="Homeodomain-like_sf"/>
</dbReference>
<name>A0ABN3JWA8_9ACTN</name>
<dbReference type="Gene3D" id="1.10.357.10">
    <property type="entry name" value="Tetracycline Repressor, domain 2"/>
    <property type="match status" value="1"/>
</dbReference>
<dbReference type="EMBL" id="BAAARW010000024">
    <property type="protein sequence ID" value="GAA2439721.1"/>
    <property type="molecule type" value="Genomic_DNA"/>
</dbReference>
<feature type="DNA-binding region" description="H-T-H motif" evidence="2">
    <location>
        <begin position="27"/>
        <end position="46"/>
    </location>
</feature>
<dbReference type="PANTHER" id="PTHR30055">
    <property type="entry name" value="HTH-TYPE TRANSCRIPTIONAL REGULATOR RUTR"/>
    <property type="match status" value="1"/>
</dbReference>